<dbReference type="PANTHER" id="PTHR23033">
    <property type="entry name" value="BETA1,3-GALACTOSYLTRANSFERASE"/>
    <property type="match status" value="1"/>
</dbReference>
<comment type="cofactor">
    <cofactor evidence="1">
        <name>Mn(2+)</name>
        <dbReference type="ChEBI" id="CHEBI:29035"/>
    </cofactor>
</comment>
<dbReference type="AlphaFoldDB" id="A0A9Q0YLN5"/>
<evidence type="ECO:0000256" key="11">
    <source>
        <dbReference type="ARBA" id="ARBA00022741"/>
    </source>
</evidence>
<comment type="similarity">
    <text evidence="4">Belongs to the glycosyltransferase 31 family. Beta3-Gal-T subfamily.</text>
</comment>
<feature type="transmembrane region" description="Helical" evidence="20">
    <location>
        <begin position="17"/>
        <end position="36"/>
    </location>
</feature>
<dbReference type="GO" id="GO:0000166">
    <property type="term" value="F:nucleotide binding"/>
    <property type="evidence" value="ECO:0007669"/>
    <property type="project" value="UniProtKB-KW"/>
</dbReference>
<keyword evidence="9 20" id="KW-0812">Transmembrane</keyword>
<gene>
    <name evidence="22" type="ORF">HOLleu_34821</name>
</gene>
<evidence type="ECO:0000259" key="21">
    <source>
        <dbReference type="Pfam" id="PF02434"/>
    </source>
</evidence>
<keyword evidence="12" id="KW-0735">Signal-anchor</keyword>
<keyword evidence="15" id="KW-1015">Disulfide bond</keyword>
<evidence type="ECO:0000256" key="15">
    <source>
        <dbReference type="ARBA" id="ARBA00023157"/>
    </source>
</evidence>
<feature type="domain" description="Fringe-like glycosyltransferase" evidence="21">
    <location>
        <begin position="126"/>
        <end position="293"/>
    </location>
</feature>
<name>A0A9Q0YLN5_HOLLE</name>
<keyword evidence="13 20" id="KW-1133">Transmembrane helix</keyword>
<dbReference type="FunFam" id="3.90.550.50:FF:000017">
    <property type="entry name" value="Glycoprotein-N-acetylgalactosamine 3-beta-galactosyltransferase 1"/>
    <property type="match status" value="1"/>
</dbReference>
<evidence type="ECO:0000313" key="22">
    <source>
        <dbReference type="EMBL" id="KAJ8024805.1"/>
    </source>
</evidence>
<comment type="function">
    <text evidence="19">Glycosyltransferase that generates the core 1 O-glycan Gal-beta1-3GalNAc-alpha1-Ser/Thr (T antigen), which is a precursor for many extended O-glycans in glycoproteins.</text>
</comment>
<keyword evidence="23" id="KW-1185">Reference proteome</keyword>
<evidence type="ECO:0000256" key="7">
    <source>
        <dbReference type="ARBA" id="ARBA00022676"/>
    </source>
</evidence>
<dbReference type="EC" id="2.4.1.122" evidence="6"/>
<reference evidence="22" key="1">
    <citation type="submission" date="2021-10" db="EMBL/GenBank/DDBJ databases">
        <title>Tropical sea cucumber genome reveals ecological adaptation and Cuvierian tubules defense mechanism.</title>
        <authorList>
            <person name="Chen T."/>
        </authorList>
    </citation>
    <scope>NUCLEOTIDE SEQUENCE</scope>
    <source>
        <strain evidence="22">Nanhai2018</strain>
        <tissue evidence="22">Muscle</tissue>
    </source>
</reference>
<evidence type="ECO:0000256" key="18">
    <source>
        <dbReference type="ARBA" id="ARBA00040898"/>
    </source>
</evidence>
<comment type="pathway">
    <text evidence="3">Protein modification; protein glycosylation.</text>
</comment>
<dbReference type="EMBL" id="JAIZAY010000018">
    <property type="protein sequence ID" value="KAJ8024805.1"/>
    <property type="molecule type" value="Genomic_DNA"/>
</dbReference>
<keyword evidence="11" id="KW-0547">Nucleotide-binding</keyword>
<evidence type="ECO:0000256" key="13">
    <source>
        <dbReference type="ARBA" id="ARBA00022989"/>
    </source>
</evidence>
<dbReference type="GO" id="GO:0030145">
    <property type="term" value="F:manganese ion binding"/>
    <property type="evidence" value="ECO:0007669"/>
    <property type="project" value="UniProtKB-ARBA"/>
</dbReference>
<dbReference type="InterPro" id="IPR003378">
    <property type="entry name" value="Fringe-like_glycosylTrfase"/>
</dbReference>
<evidence type="ECO:0000256" key="12">
    <source>
        <dbReference type="ARBA" id="ARBA00022968"/>
    </source>
</evidence>
<sequence>MAGSTRMLTWETPTGRLFINFTVGVLLGFVLTHVGLKLYDLGIVDKFHVSVLDRKSLLLLTNNHGDEDQAEAEANDDAEGSHGRITNSDYIVLGKDALSHWMSQKIRILCWIMTHPGNLQTKAIHVNATWVKRCSTVLFMSSENTDFPTIAVVDHEGRDHLWRKTRGAFEYISKHYLDKADWFLKADDDTYVIMENVRKLVSLYDPEKPIFFGRRFKSFGRKYTSGGAGYVLSRKAVKLLTEDAFKDTKLCKSATHVGYPEDVEIGRCLKNVGVETGDSRTDIYETFHPFIPEHMLVPSSLLKKYRWYYSLNFYPVQKGPKCCSDYSISFHYVTPDMMYWLEYMVYQMRPFGVGYHTCPSNIRTMIEPPS</sequence>
<evidence type="ECO:0000256" key="10">
    <source>
        <dbReference type="ARBA" id="ARBA00022723"/>
    </source>
</evidence>
<accession>A0A9Q0YLN5</accession>
<organism evidence="22 23">
    <name type="scientific">Holothuria leucospilota</name>
    <name type="common">Black long sea cucumber</name>
    <name type="synonym">Mertensiothuria leucospilota</name>
    <dbReference type="NCBI Taxonomy" id="206669"/>
    <lineage>
        <taxon>Eukaryota</taxon>
        <taxon>Metazoa</taxon>
        <taxon>Echinodermata</taxon>
        <taxon>Eleutherozoa</taxon>
        <taxon>Echinozoa</taxon>
        <taxon>Holothuroidea</taxon>
        <taxon>Aspidochirotacea</taxon>
        <taxon>Aspidochirotida</taxon>
        <taxon>Holothuriidae</taxon>
        <taxon>Holothuria</taxon>
    </lineage>
</organism>
<evidence type="ECO:0000256" key="8">
    <source>
        <dbReference type="ARBA" id="ARBA00022679"/>
    </source>
</evidence>
<evidence type="ECO:0000256" key="16">
    <source>
        <dbReference type="ARBA" id="ARBA00023180"/>
    </source>
</evidence>
<comment type="subcellular location">
    <subcellularLocation>
        <location evidence="2">Membrane</location>
        <topology evidence="2">Single-pass type II membrane protein</topology>
    </subcellularLocation>
</comment>
<dbReference type="Gene3D" id="3.90.550.50">
    <property type="match status" value="1"/>
</dbReference>
<evidence type="ECO:0000256" key="1">
    <source>
        <dbReference type="ARBA" id="ARBA00001936"/>
    </source>
</evidence>
<keyword evidence="7" id="KW-0328">Glycosyltransferase</keyword>
<keyword evidence="8" id="KW-0808">Transferase</keyword>
<evidence type="ECO:0000256" key="3">
    <source>
        <dbReference type="ARBA" id="ARBA00004922"/>
    </source>
</evidence>
<dbReference type="GO" id="GO:0016020">
    <property type="term" value="C:membrane"/>
    <property type="evidence" value="ECO:0007669"/>
    <property type="project" value="UniProtKB-SubCell"/>
</dbReference>
<evidence type="ECO:0000256" key="4">
    <source>
        <dbReference type="ARBA" id="ARBA00006462"/>
    </source>
</evidence>
<comment type="subunit">
    <text evidence="5">Homodimer; disulfide-linked.</text>
</comment>
<keyword evidence="16" id="KW-0325">Glycoprotein</keyword>
<evidence type="ECO:0000256" key="9">
    <source>
        <dbReference type="ARBA" id="ARBA00022692"/>
    </source>
</evidence>
<dbReference type="Pfam" id="PF02434">
    <property type="entry name" value="Fringe"/>
    <property type="match status" value="1"/>
</dbReference>
<evidence type="ECO:0000256" key="19">
    <source>
        <dbReference type="ARBA" id="ARBA00059245"/>
    </source>
</evidence>
<dbReference type="GO" id="GO:0016263">
    <property type="term" value="F:glycoprotein-N-acetylgalactosamine 3-beta-galactosyltransferase activity"/>
    <property type="evidence" value="ECO:0007669"/>
    <property type="project" value="UniProtKB-EC"/>
</dbReference>
<evidence type="ECO:0000256" key="6">
    <source>
        <dbReference type="ARBA" id="ARBA00012557"/>
    </source>
</evidence>
<dbReference type="Proteomes" id="UP001152320">
    <property type="component" value="Chromosome 18"/>
</dbReference>
<evidence type="ECO:0000256" key="20">
    <source>
        <dbReference type="SAM" id="Phobius"/>
    </source>
</evidence>
<dbReference type="InterPro" id="IPR026050">
    <property type="entry name" value="C1GALT1/C1GALT1_chp1"/>
</dbReference>
<dbReference type="PANTHER" id="PTHR23033:SF14">
    <property type="entry name" value="GLYCOPROTEIN-N-ACETYLGALACTOSAMINE 3-BETA-GALACTOSYLTRANSFERASE 1-RELATED"/>
    <property type="match status" value="1"/>
</dbReference>
<evidence type="ECO:0000256" key="17">
    <source>
        <dbReference type="ARBA" id="ARBA00023211"/>
    </source>
</evidence>
<evidence type="ECO:0000256" key="14">
    <source>
        <dbReference type="ARBA" id="ARBA00023136"/>
    </source>
</evidence>
<comment type="caution">
    <text evidence="22">The sequence shown here is derived from an EMBL/GenBank/DDBJ whole genome shotgun (WGS) entry which is preliminary data.</text>
</comment>
<keyword evidence="17" id="KW-0464">Manganese</keyword>
<evidence type="ECO:0000256" key="2">
    <source>
        <dbReference type="ARBA" id="ARBA00004606"/>
    </source>
</evidence>
<keyword evidence="10" id="KW-0479">Metal-binding</keyword>
<keyword evidence="14 20" id="KW-0472">Membrane</keyword>
<evidence type="ECO:0000256" key="5">
    <source>
        <dbReference type="ARBA" id="ARBA00011748"/>
    </source>
</evidence>
<protein>
    <recommendedName>
        <fullName evidence="18">Glycoprotein-N-acetylgalactosamine 3-beta-galactosyltransferase 1</fullName>
        <ecNumber evidence="6">2.4.1.122</ecNumber>
    </recommendedName>
</protein>
<evidence type="ECO:0000313" key="23">
    <source>
        <dbReference type="Proteomes" id="UP001152320"/>
    </source>
</evidence>
<dbReference type="OrthoDB" id="414175at2759"/>
<proteinExistence type="inferred from homology"/>